<protein>
    <submittedName>
        <fullName evidence="2">DUF695 domain-containing protein</fullName>
    </submittedName>
</protein>
<organism evidence="2 3">
    <name type="scientific">Oceaniferula marina</name>
    <dbReference type="NCBI Taxonomy" id="2748318"/>
    <lineage>
        <taxon>Bacteria</taxon>
        <taxon>Pseudomonadati</taxon>
        <taxon>Verrucomicrobiota</taxon>
        <taxon>Verrucomicrobiia</taxon>
        <taxon>Verrucomicrobiales</taxon>
        <taxon>Verrucomicrobiaceae</taxon>
        <taxon>Oceaniferula</taxon>
    </lineage>
</organism>
<reference evidence="2 3" key="1">
    <citation type="submission" date="2020-07" db="EMBL/GenBank/DDBJ databases">
        <title>Roseicoccus Jingziensis gen. nov., sp. nov., isolated from coastal seawater.</title>
        <authorList>
            <person name="Feng X."/>
        </authorList>
    </citation>
    <scope>NUCLEOTIDE SEQUENCE [LARGE SCALE GENOMIC DNA]</scope>
    <source>
        <strain evidence="2 3">N1E253</strain>
    </source>
</reference>
<sequence>MKEYRVLLPEEHFQLVEFRQEDLPAIGVINSALQEFEPKEVFSWHLSVIIDFEGLIDNGMPSQAERDILEPWEDQLDSEFKGFDPEKPNALFLARITWNGTRQLIYRVFDPEQVNEFLQSIIASGRSLRPFDYRIDPDEDWKLTEWYLNTALRG</sequence>
<proteinExistence type="predicted"/>
<feature type="domain" description="DUF695" evidence="1">
    <location>
        <begin position="20"/>
        <end position="143"/>
    </location>
</feature>
<gene>
    <name evidence="2" type="ORF">HW115_19340</name>
</gene>
<keyword evidence="3" id="KW-1185">Reference proteome</keyword>
<dbReference type="Pfam" id="PF05117">
    <property type="entry name" value="DUF695"/>
    <property type="match status" value="1"/>
</dbReference>
<dbReference type="InterPro" id="IPR016097">
    <property type="entry name" value="DUF695"/>
</dbReference>
<accession>A0A851GL41</accession>
<name>A0A851GL41_9BACT</name>
<evidence type="ECO:0000259" key="1">
    <source>
        <dbReference type="Pfam" id="PF05117"/>
    </source>
</evidence>
<comment type="caution">
    <text evidence="2">The sequence shown here is derived from an EMBL/GenBank/DDBJ whole genome shotgun (WGS) entry which is preliminary data.</text>
</comment>
<evidence type="ECO:0000313" key="3">
    <source>
        <dbReference type="Proteomes" id="UP000557872"/>
    </source>
</evidence>
<evidence type="ECO:0000313" key="2">
    <source>
        <dbReference type="EMBL" id="NWK57782.1"/>
    </source>
</evidence>
<dbReference type="EMBL" id="JACBAZ010000037">
    <property type="protein sequence ID" value="NWK57782.1"/>
    <property type="molecule type" value="Genomic_DNA"/>
</dbReference>
<dbReference type="AlphaFoldDB" id="A0A851GL41"/>
<dbReference type="RefSeq" id="WP_178935260.1">
    <property type="nucleotide sequence ID" value="NZ_JACBAZ010000037.1"/>
</dbReference>
<dbReference type="Proteomes" id="UP000557872">
    <property type="component" value="Unassembled WGS sequence"/>
</dbReference>